<dbReference type="AlphaFoldDB" id="A0AAV4S601"/>
<evidence type="ECO:0000313" key="1">
    <source>
        <dbReference type="EMBL" id="GIY28001.1"/>
    </source>
</evidence>
<comment type="caution">
    <text evidence="1">The sequence shown here is derived from an EMBL/GenBank/DDBJ whole genome shotgun (WGS) entry which is preliminary data.</text>
</comment>
<proteinExistence type="predicted"/>
<dbReference type="Proteomes" id="UP001054945">
    <property type="component" value="Unassembled WGS sequence"/>
</dbReference>
<keyword evidence="2" id="KW-1185">Reference proteome</keyword>
<organism evidence="1 2">
    <name type="scientific">Caerostris extrusa</name>
    <name type="common">Bark spider</name>
    <name type="synonym">Caerostris bankana</name>
    <dbReference type="NCBI Taxonomy" id="172846"/>
    <lineage>
        <taxon>Eukaryota</taxon>
        <taxon>Metazoa</taxon>
        <taxon>Ecdysozoa</taxon>
        <taxon>Arthropoda</taxon>
        <taxon>Chelicerata</taxon>
        <taxon>Arachnida</taxon>
        <taxon>Araneae</taxon>
        <taxon>Araneomorphae</taxon>
        <taxon>Entelegynae</taxon>
        <taxon>Araneoidea</taxon>
        <taxon>Araneidae</taxon>
        <taxon>Caerostris</taxon>
    </lineage>
</organism>
<dbReference type="EMBL" id="BPLR01008892">
    <property type="protein sequence ID" value="GIY28001.1"/>
    <property type="molecule type" value="Genomic_DNA"/>
</dbReference>
<accession>A0AAV4S601</accession>
<name>A0AAV4S601_CAEEX</name>
<protein>
    <submittedName>
        <fullName evidence="1">Uncharacterized protein</fullName>
    </submittedName>
</protein>
<evidence type="ECO:0000313" key="2">
    <source>
        <dbReference type="Proteomes" id="UP001054945"/>
    </source>
</evidence>
<gene>
    <name evidence="1" type="ORF">CEXT_343481</name>
</gene>
<feature type="non-terminal residue" evidence="1">
    <location>
        <position position="1"/>
    </location>
</feature>
<sequence length="53" mass="6003">LKDADSWIDMKPDVPLHYKIISQRNEQYIVKLEDNGLLLFSRNATGAVAVSTK</sequence>
<reference evidence="1 2" key="1">
    <citation type="submission" date="2021-06" db="EMBL/GenBank/DDBJ databases">
        <title>Caerostris extrusa draft genome.</title>
        <authorList>
            <person name="Kono N."/>
            <person name="Arakawa K."/>
        </authorList>
    </citation>
    <scope>NUCLEOTIDE SEQUENCE [LARGE SCALE GENOMIC DNA]</scope>
</reference>